<proteinExistence type="predicted"/>
<dbReference type="InterPro" id="IPR041657">
    <property type="entry name" value="HTH_17"/>
</dbReference>
<accession>A0A4Z0V1M8</accession>
<feature type="compositionally biased region" description="Basic and acidic residues" evidence="1">
    <location>
        <begin position="94"/>
        <end position="110"/>
    </location>
</feature>
<evidence type="ECO:0000313" key="4">
    <source>
        <dbReference type="Proteomes" id="UP000297635"/>
    </source>
</evidence>
<reference evidence="3 4" key="1">
    <citation type="submission" date="2019-02" db="EMBL/GenBank/DDBJ databases">
        <title>Isolation and identification of novel species under the genus Muribaculum.</title>
        <authorList>
            <person name="Miyake S."/>
            <person name="Ding Y."/>
            <person name="Low A."/>
            <person name="Soh M."/>
            <person name="Seedorf H."/>
        </authorList>
    </citation>
    <scope>NUCLEOTIDE SEQUENCE [LARGE SCALE GENOMIC DNA]</scope>
    <source>
        <strain evidence="3 4">TLL-A3</strain>
    </source>
</reference>
<evidence type="ECO:0000313" key="3">
    <source>
        <dbReference type="EMBL" id="TGG37049.1"/>
    </source>
</evidence>
<dbReference type="Pfam" id="PF12728">
    <property type="entry name" value="HTH_17"/>
    <property type="match status" value="1"/>
</dbReference>
<evidence type="ECO:0000259" key="2">
    <source>
        <dbReference type="Pfam" id="PF12728"/>
    </source>
</evidence>
<organism evidence="3 4">
    <name type="scientific">Duncaniella freteri</name>
    <dbReference type="NCBI Taxonomy" id="2530391"/>
    <lineage>
        <taxon>Bacteria</taxon>
        <taxon>Pseudomonadati</taxon>
        <taxon>Bacteroidota</taxon>
        <taxon>Bacteroidia</taxon>
        <taxon>Bacteroidales</taxon>
        <taxon>Muribaculaceae</taxon>
        <taxon>Duncaniella</taxon>
    </lineage>
</organism>
<keyword evidence="3" id="KW-0238">DNA-binding</keyword>
<dbReference type="GO" id="GO:0003677">
    <property type="term" value="F:DNA binding"/>
    <property type="evidence" value="ECO:0007669"/>
    <property type="project" value="UniProtKB-KW"/>
</dbReference>
<name>A0A4Z0V1M8_9BACT</name>
<protein>
    <submittedName>
        <fullName evidence="3">DNA-binding protein</fullName>
    </submittedName>
</protein>
<dbReference type="Proteomes" id="UP000297635">
    <property type="component" value="Unassembled WGS sequence"/>
</dbReference>
<dbReference type="SUPFAM" id="SSF46955">
    <property type="entry name" value="Putative DNA-binding domain"/>
    <property type="match status" value="1"/>
</dbReference>
<feature type="region of interest" description="Disordered" evidence="1">
    <location>
        <begin position="94"/>
        <end position="119"/>
    </location>
</feature>
<dbReference type="InterPro" id="IPR009061">
    <property type="entry name" value="DNA-bd_dom_put_sf"/>
</dbReference>
<dbReference type="GeneID" id="82151031"/>
<dbReference type="RefSeq" id="WP_135472738.1">
    <property type="nucleotide sequence ID" value="NZ_SJSA01000002.1"/>
</dbReference>
<feature type="domain" description="Helix-turn-helix" evidence="2">
    <location>
        <begin position="24"/>
        <end position="72"/>
    </location>
</feature>
<evidence type="ECO:0000256" key="1">
    <source>
        <dbReference type="SAM" id="MobiDB-lite"/>
    </source>
</evidence>
<dbReference type="AlphaFoldDB" id="A0A4Z0V1M8"/>
<keyword evidence="4" id="KW-1185">Reference proteome</keyword>
<dbReference type="EMBL" id="SJSA01000002">
    <property type="protein sequence ID" value="TGG37049.1"/>
    <property type="molecule type" value="Genomic_DNA"/>
</dbReference>
<gene>
    <name evidence="3" type="ORF">EZ315_14665</name>
</gene>
<comment type="caution">
    <text evidence="3">The sequence shown here is derived from an EMBL/GenBank/DDBJ whole genome shotgun (WGS) entry which is preliminary data.</text>
</comment>
<sequence length="278" mass="32186">MDRQIKHNLTGQPDYGWGMTDKPFLTIGEVADILQVSSRTVYNLIYKGTLRACRLTYHITIITKEDFFMMIRETTYCKRSVSIFAKQGKKTKKKMNEDIQNSEKDLSQKEGKKKAKGSTKRQLIPAANYKQSVRDTFTDMESAGGDLYTMAEICQKYNYTYGRFYNLRMRYSIPCIKANATKCFPKAEVDKAMAEEAERLGNNLSEHWYSCFDIMRLFGLGKTQVRRFALTHGVRTKRIHGNRLYYLKADWDAARKIAERNSASTKAKREQDSESSNK</sequence>